<evidence type="ECO:0000256" key="4">
    <source>
        <dbReference type="ARBA" id="ARBA00012753"/>
    </source>
</evidence>
<dbReference type="EMBL" id="AMQM01008440">
    <property type="status" value="NOT_ANNOTATED_CDS"/>
    <property type="molecule type" value="Genomic_DNA"/>
</dbReference>
<dbReference type="CDD" id="cd00609">
    <property type="entry name" value="AAT_like"/>
    <property type="match status" value="1"/>
</dbReference>
<name>T1EMJ5_HELRO</name>
<dbReference type="Gene3D" id="3.90.1150.10">
    <property type="entry name" value="Aspartate Aminotransferase, domain 1"/>
    <property type="match status" value="1"/>
</dbReference>
<reference evidence="10" key="3">
    <citation type="submission" date="2015-06" db="UniProtKB">
        <authorList>
            <consortium name="EnsemblMetazoa"/>
        </authorList>
    </citation>
    <scope>IDENTIFICATION</scope>
</reference>
<dbReference type="EMBL" id="KB097778">
    <property type="protein sequence ID" value="ESN90077.1"/>
    <property type="molecule type" value="Genomic_DNA"/>
</dbReference>
<dbReference type="STRING" id="6412.T1EMJ5"/>
<reference evidence="11" key="1">
    <citation type="submission" date="2012-12" db="EMBL/GenBank/DDBJ databases">
        <authorList>
            <person name="Hellsten U."/>
            <person name="Grimwood J."/>
            <person name="Chapman J.A."/>
            <person name="Shapiro H."/>
            <person name="Aerts A."/>
            <person name="Otillar R.P."/>
            <person name="Terry A.Y."/>
            <person name="Boore J.L."/>
            <person name="Simakov O."/>
            <person name="Marletaz F."/>
            <person name="Cho S.-J."/>
            <person name="Edsinger-Gonzales E."/>
            <person name="Havlak P."/>
            <person name="Kuo D.-H."/>
            <person name="Larsson T."/>
            <person name="Lv J."/>
            <person name="Arendt D."/>
            <person name="Savage R."/>
            <person name="Osoegawa K."/>
            <person name="de Jong P."/>
            <person name="Lindberg D.R."/>
            <person name="Seaver E.C."/>
            <person name="Weisblat D.A."/>
            <person name="Putnam N.H."/>
            <person name="Grigoriev I.V."/>
            <person name="Rokhsar D.S."/>
        </authorList>
    </citation>
    <scope>NUCLEOTIDE SEQUENCE</scope>
</reference>
<dbReference type="PANTHER" id="PTHR11879">
    <property type="entry name" value="ASPARTATE AMINOTRANSFERASE"/>
    <property type="match status" value="1"/>
</dbReference>
<dbReference type="SUPFAM" id="SSF53383">
    <property type="entry name" value="PLP-dependent transferases"/>
    <property type="match status" value="1"/>
</dbReference>
<dbReference type="Proteomes" id="UP000015101">
    <property type="component" value="Unassembled WGS sequence"/>
</dbReference>
<dbReference type="GO" id="GO:0030170">
    <property type="term" value="F:pyridoxal phosphate binding"/>
    <property type="evidence" value="ECO:0007669"/>
    <property type="project" value="InterPro"/>
</dbReference>
<dbReference type="OrthoDB" id="6752799at2759"/>
<dbReference type="InterPro" id="IPR004839">
    <property type="entry name" value="Aminotransferase_I/II_large"/>
</dbReference>
<dbReference type="FunCoup" id="T1EMJ5">
    <property type="interactions" value="1177"/>
</dbReference>
<evidence type="ECO:0000256" key="2">
    <source>
        <dbReference type="ARBA" id="ARBA00007441"/>
    </source>
</evidence>
<dbReference type="GO" id="GO:0005829">
    <property type="term" value="C:cytosol"/>
    <property type="evidence" value="ECO:0000318"/>
    <property type="project" value="GO_Central"/>
</dbReference>
<evidence type="ECO:0000256" key="1">
    <source>
        <dbReference type="ARBA" id="ARBA00001933"/>
    </source>
</evidence>
<dbReference type="GeneID" id="20197795"/>
<evidence type="ECO:0000256" key="7">
    <source>
        <dbReference type="ARBA" id="ARBA00022898"/>
    </source>
</evidence>
<dbReference type="InterPro" id="IPR015422">
    <property type="entry name" value="PyrdxlP-dep_Trfase_small"/>
</dbReference>
<keyword evidence="6" id="KW-0808">Transferase</keyword>
<evidence type="ECO:0000256" key="3">
    <source>
        <dbReference type="ARBA" id="ARBA00011738"/>
    </source>
</evidence>
<dbReference type="AlphaFoldDB" id="T1EMJ5"/>
<dbReference type="GO" id="GO:0004069">
    <property type="term" value="F:L-aspartate:2-oxoglutarate aminotransferase activity"/>
    <property type="evidence" value="ECO:0000318"/>
    <property type="project" value="GO_Central"/>
</dbReference>
<dbReference type="CTD" id="20197795"/>
<dbReference type="EnsemblMetazoa" id="HelroT158112">
    <property type="protein sequence ID" value="HelroP158112"/>
    <property type="gene ID" value="HelroG158112"/>
</dbReference>
<evidence type="ECO:0000256" key="5">
    <source>
        <dbReference type="ARBA" id="ARBA00022576"/>
    </source>
</evidence>
<comment type="subunit">
    <text evidence="3">Homodimer.</text>
</comment>
<gene>
    <name evidence="10" type="primary">20197795</name>
    <name evidence="9" type="ORF">HELRODRAFT_158112</name>
</gene>
<evidence type="ECO:0000313" key="9">
    <source>
        <dbReference type="EMBL" id="ESN90077.1"/>
    </source>
</evidence>
<keyword evidence="7" id="KW-0663">Pyridoxal phosphate</keyword>
<feature type="domain" description="Aminotransferase class I/classII large" evidence="8">
    <location>
        <begin position="20"/>
        <end position="354"/>
    </location>
</feature>
<organism evidence="10 11">
    <name type="scientific">Helobdella robusta</name>
    <name type="common">Californian leech</name>
    <dbReference type="NCBI Taxonomy" id="6412"/>
    <lineage>
        <taxon>Eukaryota</taxon>
        <taxon>Metazoa</taxon>
        <taxon>Spiralia</taxon>
        <taxon>Lophotrochozoa</taxon>
        <taxon>Annelida</taxon>
        <taxon>Clitellata</taxon>
        <taxon>Hirudinea</taxon>
        <taxon>Rhynchobdellida</taxon>
        <taxon>Glossiphoniidae</taxon>
        <taxon>Helobdella</taxon>
    </lineage>
</organism>
<comment type="cofactor">
    <cofactor evidence="1">
        <name>pyridoxal 5'-phosphate</name>
        <dbReference type="ChEBI" id="CHEBI:597326"/>
    </cofactor>
</comment>
<dbReference type="Pfam" id="PF00155">
    <property type="entry name" value="Aminotran_1_2"/>
    <property type="match status" value="1"/>
</dbReference>
<dbReference type="InterPro" id="IPR000796">
    <property type="entry name" value="Asp_trans"/>
</dbReference>
<dbReference type="OMA" id="GTWTHIT"/>
<dbReference type="EMBL" id="AMQM01008439">
    <property type="status" value="NOT_ANNOTATED_CDS"/>
    <property type="molecule type" value="Genomic_DNA"/>
</dbReference>
<evidence type="ECO:0000259" key="8">
    <source>
        <dbReference type="Pfam" id="PF00155"/>
    </source>
</evidence>
<dbReference type="PRINTS" id="PR00799">
    <property type="entry name" value="TRANSAMINASE"/>
</dbReference>
<dbReference type="FunFam" id="3.40.640.10:FF:000066">
    <property type="entry name" value="Aspartate aminotransferase"/>
    <property type="match status" value="1"/>
</dbReference>
<dbReference type="eggNOG" id="KOG1412">
    <property type="taxonomic scope" value="Eukaryota"/>
</dbReference>
<dbReference type="RefSeq" id="XP_009031842.1">
    <property type="nucleotide sequence ID" value="XM_009033594.1"/>
</dbReference>
<sequence length="378" mass="42337">MFVFPNKVCMYVKIESAILSNTSLLHEYLPIAGSPKFREGAINLLWGGDKELIARSGGVQALGGTGALRLGLEFLRSRLHYETVYVSKPTWANHIGICKSLLYPNIKEYKYWDDKLRCLDLDNMLQDLNAAPDRSVVLLHACAHNPTGMDPTAEQWHRIAEVVKAKKMFVFFDCAYQGFSSGDVDLDVAAVRLFAKLGFEMFVAQSFSKNFGLYSERVGQLTYLVQSADMLPRLASNFSTIVRQIWSNPPAHGSAIVSAVLNDQVLTNEWKETVKSMAGRIQAMRRLLFDRLVALKTPGTWDHIVKQNGMFSFTGLDANQADYLINTHHIYLMKDGRINMCAITTRNVDYVAECIHDAVVKFLRGSGEGAFHDPKSGK</sequence>
<dbReference type="KEGG" id="hro:HELRODRAFT_158112"/>
<dbReference type="EC" id="2.6.1.1" evidence="4"/>
<evidence type="ECO:0000313" key="10">
    <source>
        <dbReference type="EnsemblMetazoa" id="HelroP158112"/>
    </source>
</evidence>
<dbReference type="HOGENOM" id="CLU_032440_1_2_1"/>
<dbReference type="Gene3D" id="3.40.640.10">
    <property type="entry name" value="Type I PLP-dependent aspartate aminotransferase-like (Major domain)"/>
    <property type="match status" value="1"/>
</dbReference>
<reference evidence="9 11" key="2">
    <citation type="journal article" date="2013" name="Nature">
        <title>Insights into bilaterian evolution from three spiralian genomes.</title>
        <authorList>
            <person name="Simakov O."/>
            <person name="Marletaz F."/>
            <person name="Cho S.J."/>
            <person name="Edsinger-Gonzales E."/>
            <person name="Havlak P."/>
            <person name="Hellsten U."/>
            <person name="Kuo D.H."/>
            <person name="Larsson T."/>
            <person name="Lv J."/>
            <person name="Arendt D."/>
            <person name="Savage R."/>
            <person name="Osoegawa K."/>
            <person name="de Jong P."/>
            <person name="Grimwood J."/>
            <person name="Chapman J.A."/>
            <person name="Shapiro H."/>
            <person name="Aerts A."/>
            <person name="Otillar R.P."/>
            <person name="Terry A.Y."/>
            <person name="Boore J.L."/>
            <person name="Grigoriev I.V."/>
            <person name="Lindberg D.R."/>
            <person name="Seaver E.C."/>
            <person name="Weisblat D.A."/>
            <person name="Putnam N.H."/>
            <person name="Rokhsar D.S."/>
        </authorList>
    </citation>
    <scope>NUCLEOTIDE SEQUENCE</scope>
</reference>
<evidence type="ECO:0000256" key="6">
    <source>
        <dbReference type="ARBA" id="ARBA00022679"/>
    </source>
</evidence>
<evidence type="ECO:0000313" key="11">
    <source>
        <dbReference type="Proteomes" id="UP000015101"/>
    </source>
</evidence>
<dbReference type="InParanoid" id="T1EMJ5"/>
<dbReference type="InterPro" id="IPR015421">
    <property type="entry name" value="PyrdxlP-dep_Trfase_major"/>
</dbReference>
<keyword evidence="5" id="KW-0032">Aminotransferase</keyword>
<keyword evidence="11" id="KW-1185">Reference proteome</keyword>
<accession>T1EMJ5</accession>
<protein>
    <recommendedName>
        <fullName evidence="4">aspartate transaminase</fullName>
        <ecNumber evidence="4">2.6.1.1</ecNumber>
    </recommendedName>
</protein>
<dbReference type="EMBL" id="AMQM01008438">
    <property type="status" value="NOT_ANNOTATED_CDS"/>
    <property type="molecule type" value="Genomic_DNA"/>
</dbReference>
<proteinExistence type="inferred from homology"/>
<dbReference type="InterPro" id="IPR015424">
    <property type="entry name" value="PyrdxlP-dep_Trfase"/>
</dbReference>
<dbReference type="GO" id="GO:0006532">
    <property type="term" value="P:aspartate biosynthetic process"/>
    <property type="evidence" value="ECO:0000318"/>
    <property type="project" value="GO_Central"/>
</dbReference>
<comment type="similarity">
    <text evidence="2">Belongs to the class-I pyridoxal-phosphate-dependent aminotransferase family.</text>
</comment>
<dbReference type="PANTHER" id="PTHR11879:SF55">
    <property type="entry name" value="GLUTAMATE OXALOACETATE TRANSAMINASE 1, ISOFORM B"/>
    <property type="match status" value="1"/>
</dbReference>